<dbReference type="InterPro" id="IPR001279">
    <property type="entry name" value="Metallo-B-lactamas"/>
</dbReference>
<sequence>MPALIEAFLDPASSTYSYVIYEACGGACAIVDPVLDYQPASGKTSTVQAQRIIRFVRDHQLQVQWLLETHAHADHLSAAPYLRRELGGKIAIGRAISQVQTVFKALFNLEPGFAVDGSQFDHLFAPDEVFAIGNLSARALHVPGHTPADMAYLIDEQLILVGDTLFLPDVGTARCDFPGGNAAQMFASIQRLLAHPPATRLYVCHDYPPPGRTPQCQTTVGEQRAHNIHVRDGIDAATFIAMRTKRDAGLDMPTLLLPAIQVNVRAGHLPPPEDNGVVYLKIPINQL</sequence>
<comment type="caution">
    <text evidence="3">The sequence shown here is derived from an EMBL/GenBank/DDBJ whole genome shotgun (WGS) entry which is preliminary data.</text>
</comment>
<dbReference type="InterPro" id="IPR044528">
    <property type="entry name" value="POD-like_MBL-fold"/>
</dbReference>
<keyword evidence="4" id="KW-1185">Reference proteome</keyword>
<evidence type="ECO:0000313" key="4">
    <source>
        <dbReference type="Proteomes" id="UP000526003"/>
    </source>
</evidence>
<dbReference type="Proteomes" id="UP000526003">
    <property type="component" value="Unassembled WGS sequence"/>
</dbReference>
<name>A0A7X1GBW3_9PSED</name>
<dbReference type="EMBL" id="JACMYG010000002">
    <property type="protein sequence ID" value="MBC2688633.1"/>
    <property type="molecule type" value="Genomic_DNA"/>
</dbReference>
<dbReference type="RefSeq" id="WP_182340481.1">
    <property type="nucleotide sequence ID" value="NZ_CP090311.1"/>
</dbReference>
<dbReference type="Gene3D" id="3.60.15.10">
    <property type="entry name" value="Ribonuclease Z/Hydroxyacylglutathione hydrolase-like"/>
    <property type="match status" value="1"/>
</dbReference>
<dbReference type="GO" id="GO:0006749">
    <property type="term" value="P:glutathione metabolic process"/>
    <property type="evidence" value="ECO:0007669"/>
    <property type="project" value="InterPro"/>
</dbReference>
<dbReference type="GO" id="GO:0046872">
    <property type="term" value="F:metal ion binding"/>
    <property type="evidence" value="ECO:0007669"/>
    <property type="project" value="UniProtKB-KW"/>
</dbReference>
<protein>
    <submittedName>
        <fullName evidence="3">MBL fold metallo-hydrolase</fullName>
    </submittedName>
</protein>
<keyword evidence="3" id="KW-0378">Hydrolase</keyword>
<evidence type="ECO:0000259" key="2">
    <source>
        <dbReference type="SMART" id="SM00849"/>
    </source>
</evidence>
<feature type="domain" description="Metallo-beta-lactamase" evidence="2">
    <location>
        <begin position="14"/>
        <end position="205"/>
    </location>
</feature>
<dbReference type="SUPFAM" id="SSF56281">
    <property type="entry name" value="Metallo-hydrolase/oxidoreductase"/>
    <property type="match status" value="1"/>
</dbReference>
<proteinExistence type="predicted"/>
<evidence type="ECO:0000313" key="3">
    <source>
        <dbReference type="EMBL" id="MBC2688633.1"/>
    </source>
</evidence>
<reference evidence="3 4" key="1">
    <citation type="submission" date="2020-08" db="EMBL/GenBank/DDBJ databases">
        <title>Pseudomonas sp. nov.</title>
        <authorList>
            <person name="Gieschler S."/>
            <person name="Fiedler G."/>
            <person name="Brinks E."/>
            <person name="Boehnlein C."/>
            <person name="Franz C.M.A.P."/>
            <person name="Kabisch J."/>
        </authorList>
    </citation>
    <scope>NUCLEOTIDE SEQUENCE [LARGE SCALE GENOMIC DNA]</scope>
    <source>
        <strain evidence="3 4">MBT-1</strain>
    </source>
</reference>
<keyword evidence="1" id="KW-0479">Metal-binding</keyword>
<dbReference type="PANTHER" id="PTHR43084:SF1">
    <property type="entry name" value="PERSULFIDE DIOXYGENASE ETHE1, MITOCHONDRIAL"/>
    <property type="match status" value="1"/>
</dbReference>
<dbReference type="GO" id="GO:0016787">
    <property type="term" value="F:hydrolase activity"/>
    <property type="evidence" value="ECO:0007669"/>
    <property type="project" value="UniProtKB-KW"/>
</dbReference>
<dbReference type="PANTHER" id="PTHR43084">
    <property type="entry name" value="PERSULFIDE DIOXYGENASE ETHE1"/>
    <property type="match status" value="1"/>
</dbReference>
<dbReference type="GO" id="GO:0050313">
    <property type="term" value="F:sulfur dioxygenase activity"/>
    <property type="evidence" value="ECO:0007669"/>
    <property type="project" value="InterPro"/>
</dbReference>
<evidence type="ECO:0000256" key="1">
    <source>
        <dbReference type="ARBA" id="ARBA00022723"/>
    </source>
</evidence>
<organism evidence="3 4">
    <name type="scientific">Pseudomonas kielensis</name>
    <dbReference type="NCBI Taxonomy" id="2762577"/>
    <lineage>
        <taxon>Bacteria</taxon>
        <taxon>Pseudomonadati</taxon>
        <taxon>Pseudomonadota</taxon>
        <taxon>Gammaproteobacteria</taxon>
        <taxon>Pseudomonadales</taxon>
        <taxon>Pseudomonadaceae</taxon>
        <taxon>Pseudomonas</taxon>
    </lineage>
</organism>
<gene>
    <name evidence="3" type="ORF">H7995_02340</name>
</gene>
<dbReference type="CDD" id="cd07724">
    <property type="entry name" value="POD-like_MBL-fold"/>
    <property type="match status" value="1"/>
</dbReference>
<accession>A0A7X1GBW3</accession>
<dbReference type="GO" id="GO:0070813">
    <property type="term" value="P:hydrogen sulfide metabolic process"/>
    <property type="evidence" value="ECO:0007669"/>
    <property type="project" value="TreeGrafter"/>
</dbReference>
<dbReference type="AlphaFoldDB" id="A0A7X1GBW3"/>
<dbReference type="InterPro" id="IPR036866">
    <property type="entry name" value="RibonucZ/Hydroxyglut_hydro"/>
</dbReference>
<dbReference type="InterPro" id="IPR051682">
    <property type="entry name" value="Mito_Persulfide_Diox"/>
</dbReference>
<dbReference type="SMART" id="SM00849">
    <property type="entry name" value="Lactamase_B"/>
    <property type="match status" value="1"/>
</dbReference>
<dbReference type="Pfam" id="PF00753">
    <property type="entry name" value="Lactamase_B"/>
    <property type="match status" value="1"/>
</dbReference>